<dbReference type="RefSeq" id="WP_146321598.1">
    <property type="nucleotide sequence ID" value="NZ_VCQV01000126.1"/>
</dbReference>
<keyword evidence="2" id="KW-1185">Reference proteome</keyword>
<gene>
    <name evidence="1" type="ORF">FGL98_25055</name>
</gene>
<proteinExistence type="predicted"/>
<name>A0A563DN54_9MICO</name>
<evidence type="ECO:0000313" key="2">
    <source>
        <dbReference type="Proteomes" id="UP000320244"/>
    </source>
</evidence>
<protein>
    <submittedName>
        <fullName evidence="1">Uncharacterized protein</fullName>
    </submittedName>
</protein>
<sequence length="62" mass="7013">MFLTTNTHLPAHRQHRTQVIELITRAEAEGRARVADMNKQVLTSLDAIITALEQPEQESDES</sequence>
<organism evidence="1 2">
    <name type="scientific">Leekyejoonella antrihumi</name>
    <dbReference type="NCBI Taxonomy" id="1660198"/>
    <lineage>
        <taxon>Bacteria</taxon>
        <taxon>Bacillati</taxon>
        <taxon>Actinomycetota</taxon>
        <taxon>Actinomycetes</taxon>
        <taxon>Micrococcales</taxon>
        <taxon>Dermacoccaceae</taxon>
        <taxon>Leekyejoonella</taxon>
    </lineage>
</organism>
<dbReference type="AlphaFoldDB" id="A0A563DN54"/>
<comment type="caution">
    <text evidence="1">The sequence shown here is derived from an EMBL/GenBank/DDBJ whole genome shotgun (WGS) entry which is preliminary data.</text>
</comment>
<dbReference type="EMBL" id="VCQV01000126">
    <property type="protein sequence ID" value="TWP31696.1"/>
    <property type="molecule type" value="Genomic_DNA"/>
</dbReference>
<evidence type="ECO:0000313" key="1">
    <source>
        <dbReference type="EMBL" id="TWP31696.1"/>
    </source>
</evidence>
<reference evidence="1 2" key="2">
    <citation type="submission" date="2019-08" db="EMBL/GenBank/DDBJ databases">
        <title>Jejuicoccus antrihumi gen. nov., sp. nov., a new member of the family Dermacoccaceae isolated from a cave.</title>
        <authorList>
            <person name="Schumann P."/>
            <person name="Kim I.S."/>
        </authorList>
    </citation>
    <scope>NUCLEOTIDE SEQUENCE [LARGE SCALE GENOMIC DNA]</scope>
    <source>
        <strain evidence="1 2">C5-26</strain>
    </source>
</reference>
<dbReference type="Proteomes" id="UP000320244">
    <property type="component" value="Unassembled WGS sequence"/>
</dbReference>
<accession>A0A563DN54</accession>
<reference evidence="1 2" key="1">
    <citation type="submission" date="2019-05" db="EMBL/GenBank/DDBJ databases">
        <authorList>
            <person name="Lee S.D."/>
        </authorList>
    </citation>
    <scope>NUCLEOTIDE SEQUENCE [LARGE SCALE GENOMIC DNA]</scope>
    <source>
        <strain evidence="1 2">C5-26</strain>
    </source>
</reference>